<dbReference type="STRING" id="1423783.FC50_GL001772"/>
<dbReference type="PROSITE" id="PS50886">
    <property type="entry name" value="TRBD"/>
    <property type="match status" value="1"/>
</dbReference>
<dbReference type="PATRIC" id="fig|1423783.4.peg.1815"/>
<dbReference type="Pfam" id="PF01588">
    <property type="entry name" value="tRNA_bind"/>
    <property type="match status" value="1"/>
</dbReference>
<dbReference type="InterPro" id="IPR027855">
    <property type="entry name" value="DUF4479"/>
</dbReference>
<name>A0A0R1TXW9_9LACO</name>
<dbReference type="Gene3D" id="3.30.1940.10">
    <property type="entry name" value="YtpR-like"/>
    <property type="match status" value="1"/>
</dbReference>
<evidence type="ECO:0000259" key="4">
    <source>
        <dbReference type="PROSITE" id="PS50886"/>
    </source>
</evidence>
<protein>
    <submittedName>
        <fullName evidence="5">EMAP domain-containing protein</fullName>
    </submittedName>
</protein>
<feature type="domain" description="TRNA-binding" evidence="4">
    <location>
        <begin position="90"/>
        <end position="201"/>
    </location>
</feature>
<dbReference type="SUPFAM" id="SSF50249">
    <property type="entry name" value="Nucleic acid-binding proteins"/>
    <property type="match status" value="1"/>
</dbReference>
<dbReference type="AlphaFoldDB" id="A0A0R1TXW9"/>
<evidence type="ECO:0000256" key="3">
    <source>
        <dbReference type="PROSITE-ProRule" id="PRU00209"/>
    </source>
</evidence>
<comment type="caution">
    <text evidence="5">The sequence shown here is derived from an EMBL/GenBank/DDBJ whole genome shotgun (WGS) entry which is preliminary data.</text>
</comment>
<reference evidence="5 6" key="1">
    <citation type="journal article" date="2015" name="Genome Announc.">
        <title>Expanding the biotechnology potential of lactobacilli through comparative genomics of 213 strains and associated genera.</title>
        <authorList>
            <person name="Sun Z."/>
            <person name="Harris H.M."/>
            <person name="McCann A."/>
            <person name="Guo C."/>
            <person name="Argimon S."/>
            <person name="Zhang W."/>
            <person name="Yang X."/>
            <person name="Jeffery I.B."/>
            <person name="Cooney J.C."/>
            <person name="Kagawa T.F."/>
            <person name="Liu W."/>
            <person name="Song Y."/>
            <person name="Salvetti E."/>
            <person name="Wrobel A."/>
            <person name="Rasinkangas P."/>
            <person name="Parkhill J."/>
            <person name="Rea M.C."/>
            <person name="O'Sullivan O."/>
            <person name="Ritari J."/>
            <person name="Douillard F.P."/>
            <person name="Paul Ross R."/>
            <person name="Yang R."/>
            <person name="Briner A.E."/>
            <person name="Felis G.E."/>
            <person name="de Vos W.M."/>
            <person name="Barrangou R."/>
            <person name="Klaenhammer T.R."/>
            <person name="Caufield P.W."/>
            <person name="Cui Y."/>
            <person name="Zhang H."/>
            <person name="O'Toole P.W."/>
        </authorList>
    </citation>
    <scope>NUCLEOTIDE SEQUENCE [LARGE SCALE GENOMIC DNA]</scope>
    <source>
        <strain evidence="5 6">DSM 15945</strain>
    </source>
</reference>
<dbReference type="Gene3D" id="2.40.50.140">
    <property type="entry name" value="Nucleic acid-binding proteins"/>
    <property type="match status" value="1"/>
</dbReference>
<evidence type="ECO:0000256" key="1">
    <source>
        <dbReference type="ARBA" id="ARBA00022555"/>
    </source>
</evidence>
<keyword evidence="2 3" id="KW-0694">RNA-binding</keyword>
<dbReference type="InterPro" id="IPR002547">
    <property type="entry name" value="tRNA-bd_dom"/>
</dbReference>
<gene>
    <name evidence="5" type="ORF">FC50_GL001772</name>
</gene>
<dbReference type="EMBL" id="AZFJ01000052">
    <property type="protein sequence ID" value="KRL85598.1"/>
    <property type="molecule type" value="Genomic_DNA"/>
</dbReference>
<evidence type="ECO:0000256" key="2">
    <source>
        <dbReference type="ARBA" id="ARBA00022884"/>
    </source>
</evidence>
<evidence type="ECO:0000313" key="5">
    <source>
        <dbReference type="EMBL" id="KRL85598.1"/>
    </source>
</evidence>
<dbReference type="InterPro" id="IPR012340">
    <property type="entry name" value="NA-bd_OB-fold"/>
</dbReference>
<keyword evidence="6" id="KW-1185">Reference proteome</keyword>
<dbReference type="RefSeq" id="WP_054648923.1">
    <property type="nucleotide sequence ID" value="NZ_AZFJ01000052.1"/>
</dbReference>
<dbReference type="Proteomes" id="UP000051922">
    <property type="component" value="Unassembled WGS sequence"/>
</dbReference>
<dbReference type="InterPro" id="IPR033714">
    <property type="entry name" value="tRNA_bind_bactPheRS"/>
</dbReference>
<accession>A0A0R1TXW9</accession>
<dbReference type="CDD" id="cd02796">
    <property type="entry name" value="tRNA_bind_bactPheRS"/>
    <property type="match status" value="1"/>
</dbReference>
<dbReference type="Pfam" id="PF14794">
    <property type="entry name" value="DUF4479"/>
    <property type="match status" value="1"/>
</dbReference>
<dbReference type="InterPro" id="IPR037154">
    <property type="entry name" value="YtpR-like_sf"/>
</dbReference>
<sequence>MLIASYNPDAMGDTLIVVLAQDQPGETHQQFGDIVAISDAQGKVVGYNFFNVSQILGALSDRGQVFLTDTQVDKLNAAITAAGAPGQLVADHDPKLVIGVVNELAAHPDSDHLHVGQIDVGWPETVQIVCGAPNVAAGQHVVVALPGAMMPTGQIIWPGALRGVDSYGMICAARELGVPGAPDRHGILVMPDDLAAGTPFDMDVAIKVVAAQA</sequence>
<organism evidence="5 6">
    <name type="scientific">Lacticaseibacillus pantheris DSM 15945 = JCM 12539 = NBRC 106106</name>
    <dbReference type="NCBI Taxonomy" id="1423783"/>
    <lineage>
        <taxon>Bacteria</taxon>
        <taxon>Bacillati</taxon>
        <taxon>Bacillota</taxon>
        <taxon>Bacilli</taxon>
        <taxon>Lactobacillales</taxon>
        <taxon>Lactobacillaceae</taxon>
        <taxon>Lacticaseibacillus</taxon>
    </lineage>
</organism>
<dbReference type="GO" id="GO:0000049">
    <property type="term" value="F:tRNA binding"/>
    <property type="evidence" value="ECO:0007669"/>
    <property type="project" value="UniProtKB-UniRule"/>
</dbReference>
<proteinExistence type="predicted"/>
<keyword evidence="1 3" id="KW-0820">tRNA-binding</keyword>
<dbReference type="OrthoDB" id="9805455at2"/>
<evidence type="ECO:0000313" key="6">
    <source>
        <dbReference type="Proteomes" id="UP000051922"/>
    </source>
</evidence>
<dbReference type="NCBIfam" id="NF045760">
    <property type="entry name" value="YtpR"/>
    <property type="match status" value="1"/>
</dbReference>